<dbReference type="SUPFAM" id="SSF56235">
    <property type="entry name" value="N-terminal nucleophile aminohydrolases (Ntn hydrolases)"/>
    <property type="match status" value="1"/>
</dbReference>
<proteinExistence type="predicted"/>
<evidence type="ECO:0000313" key="4">
    <source>
        <dbReference type="Proteomes" id="UP000287394"/>
    </source>
</evidence>
<dbReference type="GO" id="GO:0016740">
    <property type="term" value="F:transferase activity"/>
    <property type="evidence" value="ECO:0007669"/>
    <property type="project" value="UniProtKB-KW"/>
</dbReference>
<evidence type="ECO:0000313" key="3">
    <source>
        <dbReference type="EMBL" id="BDI32957.1"/>
    </source>
</evidence>
<dbReference type="Proteomes" id="UP000287394">
    <property type="component" value="Chromosome"/>
</dbReference>
<organism evidence="3 4">
    <name type="scientific">Capsulimonas corticalis</name>
    <dbReference type="NCBI Taxonomy" id="2219043"/>
    <lineage>
        <taxon>Bacteria</taxon>
        <taxon>Bacillati</taxon>
        <taxon>Armatimonadota</taxon>
        <taxon>Armatimonadia</taxon>
        <taxon>Capsulimonadales</taxon>
        <taxon>Capsulimonadaceae</taxon>
        <taxon>Capsulimonas</taxon>
    </lineage>
</organism>
<protein>
    <submittedName>
        <fullName evidence="3">Glutamine amidotransferase</fullName>
    </submittedName>
</protein>
<dbReference type="RefSeq" id="WP_119319360.1">
    <property type="nucleotide sequence ID" value="NZ_AP025739.1"/>
</dbReference>
<dbReference type="EMBL" id="AP025739">
    <property type="protein sequence ID" value="BDI32957.1"/>
    <property type="molecule type" value="Genomic_DNA"/>
</dbReference>
<dbReference type="AlphaFoldDB" id="A0A402CPQ9"/>
<keyword evidence="2 3" id="KW-0315">Glutamine amidotransferase</keyword>
<evidence type="ECO:0000256" key="1">
    <source>
        <dbReference type="ARBA" id="ARBA00022679"/>
    </source>
</evidence>
<keyword evidence="4" id="KW-1185">Reference proteome</keyword>
<sequence>MCGIAGILYRTPKAYYQPVGHTLLAMATCLQHRGSDSAGIAVYAKAERQAWLQVSWPAGAALPEPREILAAGGGLLSQLQPETGGFRAVVSAMEPDAVGALTAGLEQQFPGATAIAFGKSLCIHKTVGLAEKLGEDAEDMTGTHGIAHLRLATESRIDPAHAQPFWGRPYPDIAVTHNGHITNYYKLRKRMEARGFSFASQNDSEIIGMVIGEKLAAGMGLEDALYETREVLDGSFSFLVATTDGIGVLRDPIATKPLLYVETDDMVALASEHQALHRVMGNGAKVREIVAREVRVWSRA</sequence>
<dbReference type="Pfam" id="PF13537">
    <property type="entry name" value="GATase_7"/>
    <property type="match status" value="1"/>
</dbReference>
<dbReference type="InterPro" id="IPR029055">
    <property type="entry name" value="Ntn_hydrolases_N"/>
</dbReference>
<dbReference type="InterPro" id="IPR017932">
    <property type="entry name" value="GATase_2_dom"/>
</dbReference>
<gene>
    <name evidence="3" type="ORF">CCAX7_50080</name>
</gene>
<dbReference type="KEGG" id="ccot:CCAX7_50080"/>
<accession>A0A402CPQ9</accession>
<evidence type="ECO:0000256" key="2">
    <source>
        <dbReference type="ARBA" id="ARBA00022962"/>
    </source>
</evidence>
<keyword evidence="1" id="KW-0808">Transferase</keyword>
<name>A0A402CPQ9_9BACT</name>
<dbReference type="PANTHER" id="PTHR11907">
    <property type="entry name" value="AMIDOPHOSPHORIBOSYLTRANSFERASE"/>
    <property type="match status" value="1"/>
</dbReference>
<reference evidence="3 4" key="1">
    <citation type="journal article" date="2019" name="Int. J. Syst. Evol. Microbiol.">
        <title>Capsulimonas corticalis gen. nov., sp. nov., an aerobic capsulated bacterium, of a novel bacterial order, Capsulimonadales ord. nov., of the class Armatimonadia of the phylum Armatimonadetes.</title>
        <authorList>
            <person name="Li J."/>
            <person name="Kudo C."/>
            <person name="Tonouchi A."/>
        </authorList>
    </citation>
    <scope>NUCLEOTIDE SEQUENCE [LARGE SCALE GENOMIC DNA]</scope>
    <source>
        <strain evidence="3 4">AX-7</strain>
    </source>
</reference>
<dbReference type="Gene3D" id="3.60.20.10">
    <property type="entry name" value="Glutamine Phosphoribosylpyrophosphate, subunit 1, domain 1"/>
    <property type="match status" value="1"/>
</dbReference>
<dbReference type="OrthoDB" id="9763290at2"/>
<dbReference type="PROSITE" id="PS51278">
    <property type="entry name" value="GATASE_TYPE_2"/>
    <property type="match status" value="1"/>
</dbReference>